<dbReference type="AlphaFoldDB" id="A0A0L0JS26"/>
<dbReference type="PANTHER" id="PTHR30055">
    <property type="entry name" value="HTH-TYPE TRANSCRIPTIONAL REGULATOR RUTR"/>
    <property type="match status" value="1"/>
</dbReference>
<dbReference type="EMBL" id="JARAWC010000013">
    <property type="protein sequence ID" value="MDX2961811.1"/>
    <property type="molecule type" value="Genomic_DNA"/>
</dbReference>
<organism evidence="6 9">
    <name type="scientific">Streptomyces acidiscabies</name>
    <dbReference type="NCBI Taxonomy" id="42234"/>
    <lineage>
        <taxon>Bacteria</taxon>
        <taxon>Bacillati</taxon>
        <taxon>Actinomycetota</taxon>
        <taxon>Actinomycetes</taxon>
        <taxon>Kitasatosporales</taxon>
        <taxon>Streptomycetaceae</taxon>
        <taxon>Streptomyces</taxon>
    </lineage>
</organism>
<reference evidence="6" key="1">
    <citation type="submission" date="2014-07" db="EMBL/GenBank/DDBJ databases">
        <title>A systematic study of Ichneumonosoma Meijere, Pelmatops Enderlein, Pseudopelmatops Shiraki and Soita Walker (Diptera: Tephritidae).</title>
        <authorList>
            <person name="Chen X.-L."/>
            <person name="Norrbom A."/>
            <person name="Zhu C.-D."/>
        </authorList>
    </citation>
    <scope>NUCLEOTIDE SEQUENCE</scope>
    <source>
        <strain evidence="6">NCPPB 4445</strain>
    </source>
</reference>
<name>A0A0L0JS26_9ACTN</name>
<keyword evidence="2 4" id="KW-0238">DNA-binding</keyword>
<evidence type="ECO:0000259" key="5">
    <source>
        <dbReference type="PROSITE" id="PS50977"/>
    </source>
</evidence>
<dbReference type="Gene3D" id="1.10.357.10">
    <property type="entry name" value="Tetracycline Repressor, domain 2"/>
    <property type="match status" value="1"/>
</dbReference>
<evidence type="ECO:0000256" key="4">
    <source>
        <dbReference type="PROSITE-ProRule" id="PRU00335"/>
    </source>
</evidence>
<dbReference type="PRINTS" id="PR00455">
    <property type="entry name" value="HTHTETR"/>
</dbReference>
<dbReference type="OrthoDB" id="9795011at2"/>
<gene>
    <name evidence="6" type="ORF">IQ63_33450</name>
    <name evidence="7" type="ORF">PV399_19120</name>
    <name evidence="8" type="ORF">PV666_37040</name>
</gene>
<dbReference type="EMBL" id="JPPY01000189">
    <property type="protein sequence ID" value="KND28376.1"/>
    <property type="molecule type" value="Genomic_DNA"/>
</dbReference>
<reference evidence="9" key="2">
    <citation type="submission" date="2014-07" db="EMBL/GenBank/DDBJ databases">
        <title>Genome sequencing of plant-pathogenic Streptomyces species.</title>
        <authorList>
            <person name="Harrison J."/>
            <person name="Sapp M."/>
            <person name="Thwaites R."/>
            <person name="Studholme D.J."/>
        </authorList>
    </citation>
    <scope>NUCLEOTIDE SEQUENCE [LARGE SCALE GENOMIC DNA]</scope>
    <source>
        <strain evidence="9">NCPPB 4445</strain>
    </source>
</reference>
<dbReference type="SUPFAM" id="SSF46689">
    <property type="entry name" value="Homeodomain-like"/>
    <property type="match status" value="1"/>
</dbReference>
<evidence type="ECO:0000256" key="3">
    <source>
        <dbReference type="ARBA" id="ARBA00023163"/>
    </source>
</evidence>
<protein>
    <submittedName>
        <fullName evidence="6">TetR family transcriptional regulator</fullName>
    </submittedName>
    <submittedName>
        <fullName evidence="7">TetR/AcrR family transcriptional regulator</fullName>
    </submittedName>
</protein>
<reference evidence="7 10" key="3">
    <citation type="journal article" date="2023" name="Microb. Genom.">
        <title>Mesoterricola silvestris gen. nov., sp. nov., Mesoterricola sediminis sp. nov., Geothrix oryzae sp. nov., Geothrix edaphica sp. nov., Geothrix rubra sp. nov., and Geothrix limicola sp. nov., six novel members of Acidobacteriota isolated from soils.</title>
        <authorList>
            <person name="Weisberg A.J."/>
            <person name="Pearce E."/>
            <person name="Kramer C.G."/>
            <person name="Chang J.H."/>
            <person name="Clarke C.R."/>
        </authorList>
    </citation>
    <scope>NUCLEOTIDE SEQUENCE</scope>
    <source>
        <strain evidence="8 10">NB05-1H</strain>
        <strain evidence="7">NRRL_B-16521</strain>
    </source>
</reference>
<evidence type="ECO:0000256" key="2">
    <source>
        <dbReference type="ARBA" id="ARBA00023125"/>
    </source>
</evidence>
<evidence type="ECO:0000313" key="9">
    <source>
        <dbReference type="Proteomes" id="UP000037151"/>
    </source>
</evidence>
<dbReference type="InterPro" id="IPR036271">
    <property type="entry name" value="Tet_transcr_reg_TetR-rel_C_sf"/>
</dbReference>
<keyword evidence="10" id="KW-1185">Reference proteome</keyword>
<dbReference type="EMBL" id="JARAWP010000027">
    <property type="protein sequence ID" value="MDX3023442.1"/>
    <property type="molecule type" value="Genomic_DNA"/>
</dbReference>
<dbReference type="RefSeq" id="WP_010360465.1">
    <property type="nucleotide sequence ID" value="NZ_BCML01000001.1"/>
</dbReference>
<dbReference type="Proteomes" id="UP001272987">
    <property type="component" value="Unassembled WGS sequence"/>
</dbReference>
<dbReference type="InterPro" id="IPR001647">
    <property type="entry name" value="HTH_TetR"/>
</dbReference>
<dbReference type="Pfam" id="PF00440">
    <property type="entry name" value="TetR_N"/>
    <property type="match status" value="1"/>
</dbReference>
<keyword evidence="3" id="KW-0804">Transcription</keyword>
<feature type="domain" description="HTH tetR-type" evidence="5">
    <location>
        <begin position="24"/>
        <end position="83"/>
    </location>
</feature>
<dbReference type="SUPFAM" id="SSF48498">
    <property type="entry name" value="Tetracyclin repressor-like, C-terminal domain"/>
    <property type="match status" value="1"/>
</dbReference>
<dbReference type="InterPro" id="IPR049445">
    <property type="entry name" value="TetR_SbtR-like_C"/>
</dbReference>
<dbReference type="InterPro" id="IPR009057">
    <property type="entry name" value="Homeodomain-like_sf"/>
</dbReference>
<dbReference type="Proteomes" id="UP000037151">
    <property type="component" value="Unassembled WGS sequence"/>
</dbReference>
<evidence type="ECO:0000313" key="7">
    <source>
        <dbReference type="EMBL" id="MDX2961811.1"/>
    </source>
</evidence>
<evidence type="ECO:0000313" key="10">
    <source>
        <dbReference type="Proteomes" id="UP001272987"/>
    </source>
</evidence>
<dbReference type="Proteomes" id="UP001282288">
    <property type="component" value="Unassembled WGS sequence"/>
</dbReference>
<dbReference type="Pfam" id="PF21597">
    <property type="entry name" value="TetR_C_43"/>
    <property type="match status" value="1"/>
</dbReference>
<comment type="caution">
    <text evidence="6">The sequence shown here is derived from an EMBL/GenBank/DDBJ whole genome shotgun (WGS) entry which is preliminary data.</text>
</comment>
<dbReference type="InterPro" id="IPR050109">
    <property type="entry name" value="HTH-type_TetR-like_transc_reg"/>
</dbReference>
<evidence type="ECO:0000256" key="1">
    <source>
        <dbReference type="ARBA" id="ARBA00023015"/>
    </source>
</evidence>
<sequence length="230" mass="25182">MAIDPPSASAGNPAPVRPLRRDAQRNREALLTAARSCFAEQGLEAPLEQVAKRAGVAIGTLYRHFPTRLDLVQATFAGKLAVWREAAEKAVTMDDAWAGLCHFLETMCELQSQDRGFNDLASIRLPESACLAGAQTRIRELGVHIVERAQEQGSLRPDLTPEDLAFVIWSHSRVTEATHAIAPDAWRRHLYLLLDGFRSDRAHPLPAPPLTEEQLYRAMISLGGNGACGA</sequence>
<feature type="DNA-binding region" description="H-T-H motif" evidence="4">
    <location>
        <begin position="46"/>
        <end position="65"/>
    </location>
</feature>
<accession>A0A0L0JS26</accession>
<dbReference type="PROSITE" id="PS50977">
    <property type="entry name" value="HTH_TETR_2"/>
    <property type="match status" value="1"/>
</dbReference>
<evidence type="ECO:0000313" key="6">
    <source>
        <dbReference type="EMBL" id="KND28376.1"/>
    </source>
</evidence>
<proteinExistence type="predicted"/>
<dbReference type="GO" id="GO:0003700">
    <property type="term" value="F:DNA-binding transcription factor activity"/>
    <property type="evidence" value="ECO:0007669"/>
    <property type="project" value="TreeGrafter"/>
</dbReference>
<dbReference type="PANTHER" id="PTHR30055:SF234">
    <property type="entry name" value="HTH-TYPE TRANSCRIPTIONAL REGULATOR BETI"/>
    <property type="match status" value="1"/>
</dbReference>
<dbReference type="PATRIC" id="fig|42234.21.peg.6891"/>
<keyword evidence="1" id="KW-0805">Transcription regulation</keyword>
<dbReference type="GeneID" id="69813607"/>
<evidence type="ECO:0000313" key="8">
    <source>
        <dbReference type="EMBL" id="MDX3023442.1"/>
    </source>
</evidence>
<dbReference type="GO" id="GO:0000976">
    <property type="term" value="F:transcription cis-regulatory region binding"/>
    <property type="evidence" value="ECO:0007669"/>
    <property type="project" value="TreeGrafter"/>
</dbReference>